<evidence type="ECO:0000256" key="5">
    <source>
        <dbReference type="ARBA" id="ARBA00022729"/>
    </source>
</evidence>
<comment type="pathway">
    <text evidence="2">Glycan metabolism; L-arabinan degradation.</text>
</comment>
<evidence type="ECO:0000256" key="6">
    <source>
        <dbReference type="ARBA" id="ARBA00022801"/>
    </source>
</evidence>
<dbReference type="GO" id="GO:0046373">
    <property type="term" value="P:L-arabinose metabolic process"/>
    <property type="evidence" value="ECO:0007669"/>
    <property type="project" value="InterPro"/>
</dbReference>
<dbReference type="EC" id="3.2.1.55" evidence="4"/>
<comment type="catalytic activity">
    <reaction evidence="1">
        <text>Hydrolysis of terminal non-reducing alpha-L-arabinofuranoside residues in alpha-L-arabinosides.</text>
        <dbReference type="EC" id="3.2.1.55"/>
    </reaction>
</comment>
<evidence type="ECO:0000313" key="10">
    <source>
        <dbReference type="EMBL" id="KAJ3731281.1"/>
    </source>
</evidence>
<protein>
    <recommendedName>
        <fullName evidence="4">non-reducing end alpha-L-arabinofuranosidase</fullName>
        <ecNumber evidence="4">3.2.1.55</ecNumber>
    </recommendedName>
</protein>
<keyword evidence="5 8" id="KW-0732">Signal</keyword>
<evidence type="ECO:0000256" key="3">
    <source>
        <dbReference type="ARBA" id="ARBA00007186"/>
    </source>
</evidence>
<dbReference type="InterPro" id="IPR017853">
    <property type="entry name" value="GH"/>
</dbReference>
<evidence type="ECO:0000256" key="1">
    <source>
        <dbReference type="ARBA" id="ARBA00001462"/>
    </source>
</evidence>
<evidence type="ECO:0000259" key="9">
    <source>
        <dbReference type="SMART" id="SM00813"/>
    </source>
</evidence>
<dbReference type="Pfam" id="PF06964">
    <property type="entry name" value="Alpha-L-AF_C"/>
    <property type="match status" value="1"/>
</dbReference>
<dbReference type="Pfam" id="PF22848">
    <property type="entry name" value="ASD1_dom"/>
    <property type="match status" value="1"/>
</dbReference>
<dbReference type="InterPro" id="IPR055235">
    <property type="entry name" value="ASD1_cat"/>
</dbReference>
<evidence type="ECO:0000256" key="2">
    <source>
        <dbReference type="ARBA" id="ARBA00004834"/>
    </source>
</evidence>
<proteinExistence type="inferred from homology"/>
<keyword evidence="7" id="KW-0325">Glycoprotein</keyword>
<feature type="chain" id="PRO_5041223728" description="non-reducing end alpha-L-arabinofuranosidase" evidence="8">
    <location>
        <begin position="23"/>
        <end position="618"/>
    </location>
</feature>
<feature type="domain" description="Alpha-L-arabinofuranosidase C-terminal" evidence="9">
    <location>
        <begin position="464"/>
        <end position="609"/>
    </location>
</feature>
<sequence length="618" mass="66175">MSAILSSSTLISLVFLCVFVNAQITVVVNETASHAIPSTLWGQMFESGDGGLYAELLQNRAFQMVDVSNQTTALSAWHSVNGAQLTVIEETVPVSSALPNALSVAIPSGSSGQLGIGNEGYFGIKVNSSNTYNASFFYRFPTASSFNGIATVGLQTSTGQVLGASNVTLNGSQTSWLQVFTTIQPTISPASLTNNFTVTVDGETLAGQTINFAIPNGMRIDIAETLSAMAPSFFRLPGGNNLGQTVATRWQWNNTVGPLVERPGRIGDWGYVNTDGLGIFEFLTWCEDLNMQAIMAVWSGFALGGTSIAEDDLGPYIQQAIDQVNFAVGDPTQSDAAALRASLGHPDPFPVAHVEIGNEDFFAADTYTYRWNQFSTALQAAFPNLSFLATSDTFNPVLTPNPAEWDIHVYQTPSWFAENSFIYDGFQRNGTHYFEVGFSRKMCGVSISTNADDIFGTPADGRLTFPTMQSSTGEAAFMIGLERNSDIVFAASYAPLLNHVVDSHSGNVYPSTSYYVQQLFSLNRGDEYLPSTLPDASGTTFWSVVVNTVGTASNVTFQLPFPVEDSATVQLLIGAETDSNTPNAPNTVSPQTSTITVDQTFAYNAPGFSVSALTLTTA</sequence>
<name>A0AA38MZ45_9AGAR</name>
<dbReference type="Gene3D" id="3.20.20.80">
    <property type="entry name" value="Glycosidases"/>
    <property type="match status" value="1"/>
</dbReference>
<reference evidence="10" key="2">
    <citation type="journal article" date="2023" name="Proc. Natl. Acad. Sci. U.S.A.">
        <title>A global phylogenomic analysis of the shiitake genus Lentinula.</title>
        <authorList>
            <person name="Sierra-Patev S."/>
            <person name="Min B."/>
            <person name="Naranjo-Ortiz M."/>
            <person name="Looney B."/>
            <person name="Konkel Z."/>
            <person name="Slot J.C."/>
            <person name="Sakamoto Y."/>
            <person name="Steenwyk J.L."/>
            <person name="Rokas A."/>
            <person name="Carro J."/>
            <person name="Camarero S."/>
            <person name="Ferreira P."/>
            <person name="Molpeceres G."/>
            <person name="Ruiz-Duenas F.J."/>
            <person name="Serrano A."/>
            <person name="Henrissat B."/>
            <person name="Drula E."/>
            <person name="Hughes K.W."/>
            <person name="Mata J.L."/>
            <person name="Ishikawa N.K."/>
            <person name="Vargas-Isla R."/>
            <person name="Ushijima S."/>
            <person name="Smith C.A."/>
            <person name="Donoghue J."/>
            <person name="Ahrendt S."/>
            <person name="Andreopoulos W."/>
            <person name="He G."/>
            <person name="LaButti K."/>
            <person name="Lipzen A."/>
            <person name="Ng V."/>
            <person name="Riley R."/>
            <person name="Sandor L."/>
            <person name="Barry K."/>
            <person name="Martinez A.T."/>
            <person name="Xiao Y."/>
            <person name="Gibbons J.G."/>
            <person name="Terashima K."/>
            <person name="Grigoriev I.V."/>
            <person name="Hibbett D."/>
        </authorList>
    </citation>
    <scope>NUCLEOTIDE SEQUENCE</scope>
    <source>
        <strain evidence="10">ET3784</strain>
    </source>
</reference>
<gene>
    <name evidence="10" type="ORF">DFJ43DRAFT_1132599</name>
</gene>
<comment type="similarity">
    <text evidence="3">Belongs to the glycosyl hydrolase 51 family.</text>
</comment>
<accession>A0AA38MZ45</accession>
<dbReference type="PANTHER" id="PTHR31776">
    <property type="entry name" value="ALPHA-L-ARABINOFURANOSIDASE 1"/>
    <property type="match status" value="1"/>
</dbReference>
<keyword evidence="11" id="KW-1185">Reference proteome</keyword>
<evidence type="ECO:0000313" key="11">
    <source>
        <dbReference type="Proteomes" id="UP001176059"/>
    </source>
</evidence>
<dbReference type="InterPro" id="IPR010720">
    <property type="entry name" value="Alpha-L-AF_C"/>
</dbReference>
<dbReference type="InterPro" id="IPR013780">
    <property type="entry name" value="Glyco_hydro_b"/>
</dbReference>
<feature type="signal peptide" evidence="8">
    <location>
        <begin position="1"/>
        <end position="22"/>
    </location>
</feature>
<dbReference type="SMART" id="SM00813">
    <property type="entry name" value="Alpha-L-AF_C"/>
    <property type="match status" value="1"/>
</dbReference>
<evidence type="ECO:0000256" key="8">
    <source>
        <dbReference type="SAM" id="SignalP"/>
    </source>
</evidence>
<dbReference type="Gene3D" id="2.60.40.1180">
    <property type="entry name" value="Golgi alpha-mannosidase II"/>
    <property type="match status" value="1"/>
</dbReference>
<reference evidence="10" key="1">
    <citation type="submission" date="2022-08" db="EMBL/GenBank/DDBJ databases">
        <authorList>
            <consortium name="DOE Joint Genome Institute"/>
            <person name="Min B."/>
            <person name="Sierra-Patev S."/>
            <person name="Naranjo-Ortiz M."/>
            <person name="Looney B."/>
            <person name="Konkel Z."/>
            <person name="Slot J.C."/>
            <person name="Sakamoto Y."/>
            <person name="Steenwyk J.L."/>
            <person name="Rokas A."/>
            <person name="Carro J."/>
            <person name="Camarero S."/>
            <person name="Ferreira P."/>
            <person name="Molpeceres G."/>
            <person name="Ruiz-duenas F.J."/>
            <person name="Serrano A."/>
            <person name="Henrissat B."/>
            <person name="Drula E."/>
            <person name="Hughes K.W."/>
            <person name="Mata J.L."/>
            <person name="Ishikawa N.K."/>
            <person name="Vargas-Isla R."/>
            <person name="Ushijima S."/>
            <person name="Smith C.A."/>
            <person name="Ahrendt S."/>
            <person name="Andreopoulos W."/>
            <person name="He G."/>
            <person name="LaButti K."/>
            <person name="Lipzen A."/>
            <person name="Ng V."/>
            <person name="Riley R."/>
            <person name="Sandor L."/>
            <person name="Barry K."/>
            <person name="Martinez A.T."/>
            <person name="Xiao Y."/>
            <person name="Gibbons J.G."/>
            <person name="Terashima K."/>
            <person name="Hibbett D.S."/>
            <person name="Grigoriev I.V."/>
        </authorList>
    </citation>
    <scope>NUCLEOTIDE SEQUENCE</scope>
    <source>
        <strain evidence="10">ET3784</strain>
    </source>
</reference>
<dbReference type="InterPro" id="IPR051563">
    <property type="entry name" value="Glycosyl_Hydrolase_51"/>
</dbReference>
<evidence type="ECO:0000256" key="7">
    <source>
        <dbReference type="ARBA" id="ARBA00023180"/>
    </source>
</evidence>
<comment type="caution">
    <text evidence="10">The sequence shown here is derived from an EMBL/GenBank/DDBJ whole genome shotgun (WGS) entry which is preliminary data.</text>
</comment>
<dbReference type="Proteomes" id="UP001176059">
    <property type="component" value="Unassembled WGS sequence"/>
</dbReference>
<evidence type="ECO:0000256" key="4">
    <source>
        <dbReference type="ARBA" id="ARBA00012670"/>
    </source>
</evidence>
<dbReference type="AlphaFoldDB" id="A0AA38MZ45"/>
<keyword evidence="6 10" id="KW-0378">Hydrolase</keyword>
<dbReference type="GO" id="GO:0046556">
    <property type="term" value="F:alpha-L-arabinofuranosidase activity"/>
    <property type="evidence" value="ECO:0007669"/>
    <property type="project" value="UniProtKB-EC"/>
</dbReference>
<dbReference type="SUPFAM" id="SSF51445">
    <property type="entry name" value="(Trans)glycosidases"/>
    <property type="match status" value="1"/>
</dbReference>
<dbReference type="EMBL" id="JANVFO010000032">
    <property type="protein sequence ID" value="KAJ3731281.1"/>
    <property type="molecule type" value="Genomic_DNA"/>
</dbReference>
<dbReference type="PANTHER" id="PTHR31776:SF0">
    <property type="entry name" value="ALPHA-L-ARABINOFURANOSIDASE 1"/>
    <property type="match status" value="1"/>
</dbReference>
<organism evidence="10 11">
    <name type="scientific">Lentinula guzmanii</name>
    <dbReference type="NCBI Taxonomy" id="2804957"/>
    <lineage>
        <taxon>Eukaryota</taxon>
        <taxon>Fungi</taxon>
        <taxon>Dikarya</taxon>
        <taxon>Basidiomycota</taxon>
        <taxon>Agaricomycotina</taxon>
        <taxon>Agaricomycetes</taxon>
        <taxon>Agaricomycetidae</taxon>
        <taxon>Agaricales</taxon>
        <taxon>Marasmiineae</taxon>
        <taxon>Omphalotaceae</taxon>
        <taxon>Lentinula</taxon>
    </lineage>
</organism>